<name>A0A9N8V6T3_9GLOM</name>
<dbReference type="InterPro" id="IPR015943">
    <property type="entry name" value="WD40/YVTN_repeat-like_dom_sf"/>
</dbReference>
<dbReference type="SUPFAM" id="SSF50978">
    <property type="entry name" value="WD40 repeat-like"/>
    <property type="match status" value="1"/>
</dbReference>
<dbReference type="GO" id="GO:0051898">
    <property type="term" value="P:negative regulation of phosphatidylinositol 3-kinase/protein kinase B signal transduction"/>
    <property type="evidence" value="ECO:0007669"/>
    <property type="project" value="InterPro"/>
</dbReference>
<dbReference type="InterPro" id="IPR006594">
    <property type="entry name" value="LisH"/>
</dbReference>
<feature type="compositionally biased region" description="Polar residues" evidence="10">
    <location>
        <begin position="252"/>
        <end position="274"/>
    </location>
</feature>
<feature type="repeat" description="WD" evidence="8">
    <location>
        <begin position="665"/>
        <end position="706"/>
    </location>
</feature>
<reference evidence="12" key="1">
    <citation type="submission" date="2021-06" db="EMBL/GenBank/DDBJ databases">
        <authorList>
            <person name="Kallberg Y."/>
            <person name="Tangrot J."/>
            <person name="Rosling A."/>
        </authorList>
    </citation>
    <scope>NUCLEOTIDE SEQUENCE</scope>
    <source>
        <strain evidence="12">MT106</strain>
    </source>
</reference>
<feature type="repeat" description="WD" evidence="8">
    <location>
        <begin position="334"/>
        <end position="366"/>
    </location>
</feature>
<dbReference type="SMART" id="SM00667">
    <property type="entry name" value="LisH"/>
    <property type="match status" value="1"/>
</dbReference>
<sequence length="706" mass="79277">MNSVHQLDELVKEYLLFRGFINTFRAFEQENKTDKDKSFQADKIIDELSSYISNSDINGLLEYWQYLHIRYFSRLDGRFFGSVKKFETCLLRYYLVYATQHKRKDKIVEFFDTFGAELNGNPEWTKWFGLPFSKNPVSDPNFEPFFTKQWLDTFTVSLHNFLNAIFQNMPLPSLLCFNIDRLHRQTLQNEIKDLHRVIENLKSELETGDHEISTLKQKVARSEHATGYRRRRALSMVEHKEKNSNGVERLSAPSSRAKNQVSASVPVSRSVTPSKQHDAGSVNSNHNNKASQSPRSLPEERAISPISEYTFDEEDEGELQDDDETFIINSQELYLRHTSGITLAKFSCEGSLIASCDADNLVKIWSDSGESPGLEINNHEYNILSMEWESRSDKFLFFGTDERIIRMYNQESKSVVHEFQMEERLPRVNQICCSPAEPVFACSGSDVKIRRDNPGTGSAAGSSATSSALVSWDIKTMSIQGTFWLDTPSKSHAVPIETIKFNHNGKMLVTGDKTGYIRIFDIRKLSPIMEWNISSASSTINANKVGSGIVCSTLFSFDENSIYVVDESGQFSQCTLSFPFPTTFRKRTVSASSSRSTNSTATNVIGNNTNSNDNSNRGLSHLAPPPRAPMVAFSPDTEHLVCVGGTGGCEGMIYQTSNGEQVQSLASHSQSLTSVDWSATTGNAILTASTDGTLRLTKITKSELNH</sequence>
<evidence type="ECO:0000256" key="3">
    <source>
        <dbReference type="ARBA" id="ARBA00006128"/>
    </source>
</evidence>
<feature type="domain" description="ARMC9 CTLH-like" evidence="11">
    <location>
        <begin position="45"/>
        <end position="168"/>
    </location>
</feature>
<evidence type="ECO:0000259" key="11">
    <source>
        <dbReference type="Pfam" id="PF23138"/>
    </source>
</evidence>
<evidence type="ECO:0000313" key="12">
    <source>
        <dbReference type="EMBL" id="CAG8439635.1"/>
    </source>
</evidence>
<keyword evidence="9" id="KW-0175">Coiled coil</keyword>
<dbReference type="Pfam" id="PF23138">
    <property type="entry name" value="CTLH_Armc9"/>
    <property type="match status" value="1"/>
</dbReference>
<proteinExistence type="inferred from homology"/>
<feature type="coiled-coil region" evidence="9">
    <location>
        <begin position="184"/>
        <end position="218"/>
    </location>
</feature>
<dbReference type="OrthoDB" id="193023at2759"/>
<keyword evidence="7" id="KW-0967">Endosome</keyword>
<gene>
    <name evidence="12" type="ORF">AGERDE_LOCUS957</name>
</gene>
<protein>
    <submittedName>
        <fullName evidence="12">10897_t:CDS:1</fullName>
    </submittedName>
</protein>
<dbReference type="Proteomes" id="UP000789831">
    <property type="component" value="Unassembled WGS sequence"/>
</dbReference>
<evidence type="ECO:0000256" key="5">
    <source>
        <dbReference type="ARBA" id="ARBA00022574"/>
    </source>
</evidence>
<dbReference type="PANTHER" id="PTHR13083:SF3">
    <property type="entry name" value="WD REPEAT-CONTAINING PROTEIN 91"/>
    <property type="match status" value="1"/>
</dbReference>
<evidence type="ECO:0000256" key="7">
    <source>
        <dbReference type="ARBA" id="ARBA00022753"/>
    </source>
</evidence>
<dbReference type="InterPro" id="IPR001680">
    <property type="entry name" value="WD40_rpt"/>
</dbReference>
<evidence type="ECO:0000256" key="2">
    <source>
        <dbReference type="ARBA" id="ARBA00004414"/>
    </source>
</evidence>
<evidence type="ECO:0000256" key="9">
    <source>
        <dbReference type="SAM" id="Coils"/>
    </source>
</evidence>
<dbReference type="EMBL" id="CAJVPL010000057">
    <property type="protein sequence ID" value="CAG8439635.1"/>
    <property type="molecule type" value="Genomic_DNA"/>
</dbReference>
<dbReference type="SMART" id="SM00320">
    <property type="entry name" value="WD40"/>
    <property type="match status" value="5"/>
</dbReference>
<organism evidence="12 13">
    <name type="scientific">Ambispora gerdemannii</name>
    <dbReference type="NCBI Taxonomy" id="144530"/>
    <lineage>
        <taxon>Eukaryota</taxon>
        <taxon>Fungi</taxon>
        <taxon>Fungi incertae sedis</taxon>
        <taxon>Mucoromycota</taxon>
        <taxon>Glomeromycotina</taxon>
        <taxon>Glomeromycetes</taxon>
        <taxon>Archaeosporales</taxon>
        <taxon>Ambisporaceae</taxon>
        <taxon>Ambispora</taxon>
    </lineage>
</organism>
<dbReference type="InterPro" id="IPR039724">
    <property type="entry name" value="WDR91"/>
</dbReference>
<dbReference type="InterPro" id="IPR000009">
    <property type="entry name" value="PP2A_PR55"/>
</dbReference>
<evidence type="ECO:0000256" key="1">
    <source>
        <dbReference type="ARBA" id="ARBA00004220"/>
    </source>
</evidence>
<accession>A0A9N8V6T3</accession>
<dbReference type="InterPro" id="IPR056327">
    <property type="entry name" value="ARMC9_CTLH-like_dom"/>
</dbReference>
<comment type="caution">
    <text evidence="12">The sequence shown here is derived from an EMBL/GenBank/DDBJ whole genome shotgun (WGS) entry which is preliminary data.</text>
</comment>
<evidence type="ECO:0000256" key="8">
    <source>
        <dbReference type="PROSITE-ProRule" id="PRU00221"/>
    </source>
</evidence>
<evidence type="ECO:0000256" key="10">
    <source>
        <dbReference type="SAM" id="MobiDB-lite"/>
    </source>
</evidence>
<feature type="region of interest" description="Disordered" evidence="10">
    <location>
        <begin position="591"/>
        <end position="623"/>
    </location>
</feature>
<dbReference type="GO" id="GO:0031902">
    <property type="term" value="C:late endosome membrane"/>
    <property type="evidence" value="ECO:0007669"/>
    <property type="project" value="UniProtKB-SubCell"/>
</dbReference>
<evidence type="ECO:0000256" key="6">
    <source>
        <dbReference type="ARBA" id="ARBA00022737"/>
    </source>
</evidence>
<dbReference type="GO" id="GO:0031901">
    <property type="term" value="C:early endosome membrane"/>
    <property type="evidence" value="ECO:0007669"/>
    <property type="project" value="UniProtKB-SubCell"/>
</dbReference>
<dbReference type="PROSITE" id="PS50294">
    <property type="entry name" value="WD_REPEATS_REGION"/>
    <property type="match status" value="1"/>
</dbReference>
<feature type="repeat" description="WD" evidence="8">
    <location>
        <begin position="489"/>
        <end position="530"/>
    </location>
</feature>
<comment type="similarity">
    <text evidence="3">Belongs to the WD repeat WDR91 family.</text>
</comment>
<dbReference type="Gene3D" id="2.130.10.10">
    <property type="entry name" value="YVTN repeat-like/Quinoprotein amine dehydrogenase"/>
    <property type="match status" value="2"/>
</dbReference>
<dbReference type="GO" id="GO:0045022">
    <property type="term" value="P:early endosome to late endosome transport"/>
    <property type="evidence" value="ECO:0007669"/>
    <property type="project" value="InterPro"/>
</dbReference>
<keyword evidence="6" id="KW-0677">Repeat</keyword>
<dbReference type="InterPro" id="IPR036322">
    <property type="entry name" value="WD40_repeat_dom_sf"/>
</dbReference>
<keyword evidence="5 8" id="KW-0853">WD repeat</keyword>
<evidence type="ECO:0000313" key="13">
    <source>
        <dbReference type="Proteomes" id="UP000789831"/>
    </source>
</evidence>
<dbReference type="Pfam" id="PF00400">
    <property type="entry name" value="WD40"/>
    <property type="match status" value="3"/>
</dbReference>
<dbReference type="AlphaFoldDB" id="A0A9N8V6T3"/>
<dbReference type="GO" id="GO:0141039">
    <property type="term" value="F:phosphatidylinositol 3-kinase inhibitor activity"/>
    <property type="evidence" value="ECO:0007669"/>
    <property type="project" value="InterPro"/>
</dbReference>
<comment type="subcellular location">
    <subcellularLocation>
        <location evidence="1">Early endosome membrane</location>
        <topology evidence="1">Peripheral membrane protein</topology>
    </subcellularLocation>
    <subcellularLocation>
        <location evidence="2">Late endosome membrane</location>
    </subcellularLocation>
</comment>
<keyword evidence="13" id="KW-1185">Reference proteome</keyword>
<dbReference type="PROSITE" id="PS50082">
    <property type="entry name" value="WD_REPEATS_2"/>
    <property type="match status" value="3"/>
</dbReference>
<comment type="similarity">
    <text evidence="4">Belongs to the phosphatase 2A regulatory subunit B family.</text>
</comment>
<feature type="compositionally biased region" description="Polar residues" evidence="10">
    <location>
        <begin position="281"/>
        <end position="295"/>
    </location>
</feature>
<dbReference type="PRINTS" id="PR00600">
    <property type="entry name" value="PP2APR55"/>
</dbReference>
<dbReference type="GO" id="GO:0019888">
    <property type="term" value="F:protein phosphatase regulator activity"/>
    <property type="evidence" value="ECO:0007669"/>
    <property type="project" value="InterPro"/>
</dbReference>
<dbReference type="PANTHER" id="PTHR13083">
    <property type="entry name" value="WD REPEAT-CONTAINING PROTEIN 91"/>
    <property type="match status" value="1"/>
</dbReference>
<dbReference type="PROSITE" id="PS50896">
    <property type="entry name" value="LISH"/>
    <property type="match status" value="1"/>
</dbReference>
<feature type="region of interest" description="Disordered" evidence="10">
    <location>
        <begin position="236"/>
        <end position="302"/>
    </location>
</feature>
<evidence type="ECO:0000256" key="4">
    <source>
        <dbReference type="ARBA" id="ARBA00008259"/>
    </source>
</evidence>
<feature type="compositionally biased region" description="Low complexity" evidence="10">
    <location>
        <begin position="591"/>
        <end position="616"/>
    </location>
</feature>
<dbReference type="GO" id="GO:0000159">
    <property type="term" value="C:protein phosphatase type 2A complex"/>
    <property type="evidence" value="ECO:0007669"/>
    <property type="project" value="InterPro"/>
</dbReference>